<organism evidence="1 2">
    <name type="scientific">Dictyobacter arantiisoli</name>
    <dbReference type="NCBI Taxonomy" id="2014874"/>
    <lineage>
        <taxon>Bacteria</taxon>
        <taxon>Bacillati</taxon>
        <taxon>Chloroflexota</taxon>
        <taxon>Ktedonobacteria</taxon>
        <taxon>Ktedonobacterales</taxon>
        <taxon>Dictyobacteraceae</taxon>
        <taxon>Dictyobacter</taxon>
    </lineage>
</organism>
<protein>
    <submittedName>
        <fullName evidence="1">Uncharacterized protein</fullName>
    </submittedName>
</protein>
<dbReference type="RefSeq" id="WP_149404775.1">
    <property type="nucleotide sequence ID" value="NZ_BIXY01000194.1"/>
</dbReference>
<dbReference type="OrthoDB" id="147271at2"/>
<dbReference type="Proteomes" id="UP000322530">
    <property type="component" value="Unassembled WGS sequence"/>
</dbReference>
<proteinExistence type="predicted"/>
<dbReference type="AlphaFoldDB" id="A0A5A5TLJ0"/>
<gene>
    <name evidence="1" type="ORF">KDI_55470</name>
</gene>
<evidence type="ECO:0000313" key="2">
    <source>
        <dbReference type="Proteomes" id="UP000322530"/>
    </source>
</evidence>
<comment type="caution">
    <text evidence="1">The sequence shown here is derived from an EMBL/GenBank/DDBJ whole genome shotgun (WGS) entry which is preliminary data.</text>
</comment>
<name>A0A5A5TLJ0_9CHLR</name>
<dbReference type="InterPro" id="IPR013409">
    <property type="entry name" value="CRISPR-assoc_prot_Crn3/Csx3"/>
</dbReference>
<dbReference type="EMBL" id="BIXY01000194">
    <property type="protein sequence ID" value="GCF11983.1"/>
    <property type="molecule type" value="Genomic_DNA"/>
</dbReference>
<keyword evidence="2" id="KW-1185">Reference proteome</keyword>
<accession>A0A5A5TLJ0</accession>
<reference evidence="1 2" key="1">
    <citation type="submission" date="2019-01" db="EMBL/GenBank/DDBJ databases">
        <title>Draft genome sequence of Dictyobacter sp. Uno17.</title>
        <authorList>
            <person name="Wang C.M."/>
            <person name="Zheng Y."/>
            <person name="Sakai Y."/>
            <person name="Abe K."/>
            <person name="Yokota A."/>
            <person name="Yabe S."/>
        </authorList>
    </citation>
    <scope>NUCLEOTIDE SEQUENCE [LARGE SCALE GENOMIC DNA]</scope>
    <source>
        <strain evidence="1 2">Uno17</strain>
    </source>
</reference>
<evidence type="ECO:0000313" key="1">
    <source>
        <dbReference type="EMBL" id="GCF11983.1"/>
    </source>
</evidence>
<sequence length="369" mass="41519">MAPFFTLSGLSGTPKSPDVIRACLDGEGNWSQESHPDTVSQIRLKIETAWPDSFIERISQDIEHRCLPFLIDMGGRPRGTQLDLFRRCTHAILLLREDKPDDTLMWQHFIEENGVIPLAQLHSILSGQTQVTRQSPVLEGTVSGLERQRTDRAHGPAFDQLVERVATLFGSYTAQDLERVHFEKAPGDLINLSTFLAAGTRWQPEILSFFLTQLPTHTPLALYGVAPNWVYAAVAASTGQQPLYQFDPKLPFGWVQPLAVATSPDQHPDVQSMLVTEPEGTILSIQIPNTRLEYFQPEPFPLPPVPSERGLIINGRLPYWLLTAVIRHFRDQRLPWLATYYAPLSQAIVVYSRTDDHHPGDLLAMPTHK</sequence>
<dbReference type="Pfam" id="PF09620">
    <property type="entry name" value="Cas_csx3"/>
    <property type="match status" value="1"/>
</dbReference>